<evidence type="ECO:0000313" key="2">
    <source>
        <dbReference type="EMBL" id="KKK69722.1"/>
    </source>
</evidence>
<gene>
    <name evidence="2" type="ORF">LCGC14_2931200</name>
</gene>
<proteinExistence type="predicted"/>
<feature type="non-terminal residue" evidence="2">
    <location>
        <position position="1"/>
    </location>
</feature>
<dbReference type="EMBL" id="LAZR01058516">
    <property type="protein sequence ID" value="KKK69722.1"/>
    <property type="molecule type" value="Genomic_DNA"/>
</dbReference>
<dbReference type="InterPro" id="IPR050312">
    <property type="entry name" value="IolE/XylAMocC-like"/>
</dbReference>
<comment type="caution">
    <text evidence="2">The sequence shown here is derived from an EMBL/GenBank/DDBJ whole genome shotgun (WGS) entry which is preliminary data.</text>
</comment>
<dbReference type="InterPro" id="IPR013022">
    <property type="entry name" value="Xyl_isomerase-like_TIM-brl"/>
</dbReference>
<dbReference type="SUPFAM" id="SSF51658">
    <property type="entry name" value="Xylose isomerase-like"/>
    <property type="match status" value="1"/>
</dbReference>
<dbReference type="Pfam" id="PF01261">
    <property type="entry name" value="AP_endonuc_2"/>
    <property type="match status" value="1"/>
</dbReference>
<accession>A0A0F8XKT6</accession>
<organism evidence="2">
    <name type="scientific">marine sediment metagenome</name>
    <dbReference type="NCBI Taxonomy" id="412755"/>
    <lineage>
        <taxon>unclassified sequences</taxon>
        <taxon>metagenomes</taxon>
        <taxon>ecological metagenomes</taxon>
    </lineage>
</organism>
<dbReference type="AlphaFoldDB" id="A0A0F8XKT6"/>
<evidence type="ECO:0000259" key="1">
    <source>
        <dbReference type="Pfam" id="PF01261"/>
    </source>
</evidence>
<sequence length="355" mass="40437">LRFVDGEGHGTWGMPVPLLDESLAKKLLFRIENIRWYLNRYSLELNYDRGRLSRDEFIDLARTWGFDGVQLHNAKGGPGVCLTGESDEVLKKMAAQEGKRKLDIQLDISTTSRSDIEDVSRVARNTGTRVIRCYIRTGGTIKEILQTAVDEMSYVAEIAETWDQEFLLEQHELLTGYEMLDVIERVGHHRIGILFDFGNPVAAGREPLDDLMVMREHIRGVHCKDVRILGVEGIRAKLGVEMGSGHLNLEKMFFDLLCLGSDDAQVEFFAIQMVVDYLCLSNRSPSESKNKVFAKRNPSDTALPRNITKRALEKRLKKERVYAQAGFSFAKHIVEDLRQLLSEYLDDKRSTESAR</sequence>
<name>A0A0F8XKT6_9ZZZZ</name>
<dbReference type="Gene3D" id="3.20.20.150">
    <property type="entry name" value="Divalent-metal-dependent TIM barrel enzymes"/>
    <property type="match status" value="1"/>
</dbReference>
<dbReference type="PANTHER" id="PTHR12110">
    <property type="entry name" value="HYDROXYPYRUVATE ISOMERASE"/>
    <property type="match status" value="1"/>
</dbReference>
<reference evidence="2" key="1">
    <citation type="journal article" date="2015" name="Nature">
        <title>Complex archaea that bridge the gap between prokaryotes and eukaryotes.</title>
        <authorList>
            <person name="Spang A."/>
            <person name="Saw J.H."/>
            <person name="Jorgensen S.L."/>
            <person name="Zaremba-Niedzwiedzka K."/>
            <person name="Martijn J."/>
            <person name="Lind A.E."/>
            <person name="van Eijk R."/>
            <person name="Schleper C."/>
            <person name="Guy L."/>
            <person name="Ettema T.J."/>
        </authorList>
    </citation>
    <scope>NUCLEOTIDE SEQUENCE</scope>
</reference>
<dbReference type="PANTHER" id="PTHR12110:SF53">
    <property type="entry name" value="BLR5974 PROTEIN"/>
    <property type="match status" value="1"/>
</dbReference>
<protein>
    <recommendedName>
        <fullName evidence="1">Xylose isomerase-like TIM barrel domain-containing protein</fullName>
    </recommendedName>
</protein>
<dbReference type="InterPro" id="IPR036237">
    <property type="entry name" value="Xyl_isomerase-like_sf"/>
</dbReference>
<feature type="domain" description="Xylose isomerase-like TIM barrel" evidence="1">
    <location>
        <begin position="58"/>
        <end position="256"/>
    </location>
</feature>